<keyword evidence="8" id="KW-1185">Reference proteome</keyword>
<keyword evidence="3" id="KW-0508">mRNA splicing</keyword>
<proteinExistence type="predicted"/>
<feature type="compositionally biased region" description="Basic and acidic residues" evidence="5">
    <location>
        <begin position="216"/>
        <end position="227"/>
    </location>
</feature>
<feature type="compositionally biased region" description="Basic and acidic residues" evidence="5">
    <location>
        <begin position="270"/>
        <end position="312"/>
    </location>
</feature>
<keyword evidence="1" id="KW-0507">mRNA processing</keyword>
<dbReference type="EMBL" id="JARPOI010000017">
    <property type="protein sequence ID" value="KAJ9139931.1"/>
    <property type="molecule type" value="Genomic_DNA"/>
</dbReference>
<comment type="caution">
    <text evidence="7">The sequence shown here is derived from an EMBL/GenBank/DDBJ whole genome shotgun (WGS) entry which is preliminary data.</text>
</comment>
<dbReference type="Gene3D" id="3.30.70.330">
    <property type="match status" value="2"/>
</dbReference>
<feature type="region of interest" description="Disordered" evidence="5">
    <location>
        <begin position="74"/>
        <end position="94"/>
    </location>
</feature>
<feature type="region of interest" description="Disordered" evidence="5">
    <location>
        <begin position="169"/>
        <end position="370"/>
    </location>
</feature>
<reference evidence="7" key="1">
    <citation type="journal article" date="2023" name="Plant Biotechnol. J.">
        <title>Chromosome-level wild Hevea brasiliensis genome provides new tools for genomic-assisted breeding and valuable loci to elevate rubber yield.</title>
        <authorList>
            <person name="Cheng H."/>
            <person name="Song X."/>
            <person name="Hu Y."/>
            <person name="Wu T."/>
            <person name="Yang Q."/>
            <person name="An Z."/>
            <person name="Feng S."/>
            <person name="Deng Z."/>
            <person name="Wu W."/>
            <person name="Zeng X."/>
            <person name="Tu M."/>
            <person name="Wang X."/>
            <person name="Huang H."/>
        </authorList>
    </citation>
    <scope>NUCLEOTIDE SEQUENCE</scope>
    <source>
        <strain evidence="7">MT/VB/25A 57/8</strain>
    </source>
</reference>
<evidence type="ECO:0000313" key="8">
    <source>
        <dbReference type="Proteomes" id="UP001174677"/>
    </source>
</evidence>
<sequence length="370" mass="42866">MRPIFCGNFEYDARQSELERLFRRYGRVERVDMKSGFAFIYMEEERDAEDAIRGLDRIEFGPKGRRLRVEWTKQERGIRRPGNSRRSANTRPSKTLFVINFDPHHTRTKDLERHFDPYGRIVSVRIRRNFAFVHYESQEDATKALDATNMSKLMDRVISVEYAVRDDDERRNGYSPERGRNRSPDRRGHDKRWSPSPYQRERGSPNYGRGPSPGPNRRERASPDYGRRCSPRPSRRERASPDCGRGSSRSPYRKERAGHDHGHGPSRSPYRKERVTPDNGHTHSDSPYQRERPSLESGRDRSRSPYGRERANADNGRGSSHSPYERGGASPDNGRCASPISLPEERDGPNGEAESPMHERYHSRSPPADE</sequence>
<dbReference type="CDD" id="cd12234">
    <property type="entry name" value="RRM1_AtRSp31_like"/>
    <property type="match status" value="1"/>
</dbReference>
<feature type="compositionally biased region" description="Basic and acidic residues" evidence="5">
    <location>
        <begin position="343"/>
        <end position="362"/>
    </location>
</feature>
<evidence type="ECO:0000256" key="1">
    <source>
        <dbReference type="ARBA" id="ARBA00022664"/>
    </source>
</evidence>
<gene>
    <name evidence="7" type="ORF">P3X46_030623</name>
</gene>
<feature type="domain" description="RRM" evidence="6">
    <location>
        <begin position="2"/>
        <end position="74"/>
    </location>
</feature>
<keyword evidence="4" id="KW-0694">RNA-binding</keyword>
<feature type="compositionally biased region" description="Polar residues" evidence="5">
    <location>
        <begin position="84"/>
        <end position="93"/>
    </location>
</feature>
<organism evidence="7 8">
    <name type="scientific">Hevea brasiliensis</name>
    <name type="common">Para rubber tree</name>
    <name type="synonym">Siphonia brasiliensis</name>
    <dbReference type="NCBI Taxonomy" id="3981"/>
    <lineage>
        <taxon>Eukaryota</taxon>
        <taxon>Viridiplantae</taxon>
        <taxon>Streptophyta</taxon>
        <taxon>Embryophyta</taxon>
        <taxon>Tracheophyta</taxon>
        <taxon>Spermatophyta</taxon>
        <taxon>Magnoliopsida</taxon>
        <taxon>eudicotyledons</taxon>
        <taxon>Gunneridae</taxon>
        <taxon>Pentapetalae</taxon>
        <taxon>rosids</taxon>
        <taxon>fabids</taxon>
        <taxon>Malpighiales</taxon>
        <taxon>Euphorbiaceae</taxon>
        <taxon>Crotonoideae</taxon>
        <taxon>Micrandreae</taxon>
        <taxon>Hevea</taxon>
    </lineage>
</organism>
<dbReference type="Pfam" id="PF00076">
    <property type="entry name" value="RRM_1"/>
    <property type="match status" value="2"/>
</dbReference>
<dbReference type="PANTHER" id="PTHR23147">
    <property type="entry name" value="SERINE/ARGININE RICH SPLICING FACTOR"/>
    <property type="match status" value="1"/>
</dbReference>
<feature type="compositionally biased region" description="Basic and acidic residues" evidence="5">
    <location>
        <begin position="252"/>
        <end position="263"/>
    </location>
</feature>
<evidence type="ECO:0000256" key="5">
    <source>
        <dbReference type="SAM" id="MobiDB-lite"/>
    </source>
</evidence>
<dbReference type="SMART" id="SM00360">
    <property type="entry name" value="RRM"/>
    <property type="match status" value="2"/>
</dbReference>
<evidence type="ECO:0000256" key="3">
    <source>
        <dbReference type="ARBA" id="ARBA00023187"/>
    </source>
</evidence>
<dbReference type="InterPro" id="IPR000504">
    <property type="entry name" value="RRM_dom"/>
</dbReference>
<dbReference type="PROSITE" id="PS50102">
    <property type="entry name" value="RRM"/>
    <property type="match status" value="2"/>
</dbReference>
<accession>A0ABQ9KHU1</accession>
<evidence type="ECO:0000259" key="6">
    <source>
        <dbReference type="PROSITE" id="PS50102"/>
    </source>
</evidence>
<evidence type="ECO:0000256" key="2">
    <source>
        <dbReference type="ARBA" id="ARBA00022728"/>
    </source>
</evidence>
<dbReference type="Proteomes" id="UP001174677">
    <property type="component" value="Chromosome 17"/>
</dbReference>
<dbReference type="InterPro" id="IPR035979">
    <property type="entry name" value="RBD_domain_sf"/>
</dbReference>
<evidence type="ECO:0000256" key="4">
    <source>
        <dbReference type="PROSITE-ProRule" id="PRU00176"/>
    </source>
</evidence>
<feature type="compositionally biased region" description="Basic and acidic residues" evidence="5">
    <location>
        <begin position="169"/>
        <end position="203"/>
    </location>
</feature>
<protein>
    <recommendedName>
        <fullName evidence="6">RRM domain-containing protein</fullName>
    </recommendedName>
</protein>
<name>A0ABQ9KHU1_HEVBR</name>
<feature type="domain" description="RRM" evidence="6">
    <location>
        <begin position="94"/>
        <end position="165"/>
    </location>
</feature>
<dbReference type="SUPFAM" id="SSF54928">
    <property type="entry name" value="RNA-binding domain, RBD"/>
    <property type="match status" value="1"/>
</dbReference>
<evidence type="ECO:0000313" key="7">
    <source>
        <dbReference type="EMBL" id="KAJ9139931.1"/>
    </source>
</evidence>
<dbReference type="InterPro" id="IPR050907">
    <property type="entry name" value="SRSF"/>
</dbReference>
<dbReference type="InterPro" id="IPR012677">
    <property type="entry name" value="Nucleotide-bd_a/b_plait_sf"/>
</dbReference>
<keyword evidence="2" id="KW-0747">Spliceosome</keyword>